<proteinExistence type="predicted"/>
<dbReference type="InterPro" id="IPR036844">
    <property type="entry name" value="Hint_dom_sf"/>
</dbReference>
<feature type="compositionally biased region" description="Polar residues" evidence="1">
    <location>
        <begin position="1"/>
        <end position="14"/>
    </location>
</feature>
<gene>
    <name evidence="2" type="ORF">EHS15_04835</name>
</gene>
<dbReference type="Pfam" id="PF07591">
    <property type="entry name" value="PT-HINT"/>
    <property type="match status" value="1"/>
</dbReference>
<organism evidence="2 3">
    <name type="scientific">Leptospira idonii</name>
    <dbReference type="NCBI Taxonomy" id="1193500"/>
    <lineage>
        <taxon>Bacteria</taxon>
        <taxon>Pseudomonadati</taxon>
        <taxon>Spirochaetota</taxon>
        <taxon>Spirochaetia</taxon>
        <taxon>Leptospirales</taxon>
        <taxon>Leptospiraceae</taxon>
        <taxon>Leptospira</taxon>
    </lineage>
</organism>
<name>A0A4R9M0L7_9LEPT</name>
<comment type="caution">
    <text evidence="2">The sequence shown here is derived from an EMBL/GenBank/DDBJ whole genome shotgun (WGS) entry which is preliminary data.</text>
</comment>
<evidence type="ECO:0000256" key="1">
    <source>
        <dbReference type="SAM" id="MobiDB-lite"/>
    </source>
</evidence>
<dbReference type="Gene3D" id="2.170.16.10">
    <property type="entry name" value="Hedgehog/Intein (Hint) domain"/>
    <property type="match status" value="1"/>
</dbReference>
<keyword evidence="3" id="KW-1185">Reference proteome</keyword>
<dbReference type="EMBL" id="RQHW01000015">
    <property type="protein sequence ID" value="TGN20264.1"/>
    <property type="molecule type" value="Genomic_DNA"/>
</dbReference>
<dbReference type="GO" id="GO:0016539">
    <property type="term" value="P:intein-mediated protein splicing"/>
    <property type="evidence" value="ECO:0007669"/>
    <property type="project" value="InterPro"/>
</dbReference>
<reference evidence="2" key="1">
    <citation type="journal article" date="2019" name="PLoS Negl. Trop. Dis.">
        <title>Revisiting the worldwide diversity of Leptospira species in the environment.</title>
        <authorList>
            <person name="Vincent A.T."/>
            <person name="Schiettekatte O."/>
            <person name="Bourhy P."/>
            <person name="Veyrier F.J."/>
            <person name="Picardeau M."/>
        </authorList>
    </citation>
    <scope>NUCLEOTIDE SEQUENCE [LARGE SCALE GENOMIC DNA]</scope>
    <source>
        <strain evidence="2">201300427</strain>
    </source>
</reference>
<sequence>MQKISESVHQNYQKLNEGMRKYANAKAEADPNNPKSVNYSEEDWAKLTDEQREAIVQQWENGQDQHETRNTTFKRAVGNVEDFFSQLNGDYSNHAVETKNGEFTVKTCFVAGTKITKLKRDYYEVADKLEPNSKYEEQVAIETILVGDWVLSKNDETGALAYRRAIQTYKKQTSLIYNISYKNGVVLETTWNHRFARLKQSENNEQTFEWVEAKDLLVGDIGVEASGNLLKITEIFKENREETVYNFEVDIDHTYFVGESQVWVHNPDGYGPDLTLAGCLLGGPWGCVAGAVADVAEAAILTGGILIVGNKIKDIVNDRIDSKPIAVPLDDTDVKNKNKRKIVLGESIERIEVAKKTRPELAGAEYFPGGDVFDKSGNKLPQGAPGWLESAKAANRVWLQTAIAQGAEVYKVGRDPYRTKNQEAPSPFYSSEEYVLRKSNYPAKYIKLTKAEEKTACLVRRNDPSKCQ</sequence>
<dbReference type="PROSITE" id="PS50817">
    <property type="entry name" value="INTEIN_N_TER"/>
    <property type="match status" value="1"/>
</dbReference>
<accession>A0A4R9M0L7</accession>
<protein>
    <recommendedName>
        <fullName evidence="4">Intein C-terminal splicing domain-containing protein</fullName>
    </recommendedName>
</protein>
<dbReference type="Proteomes" id="UP000298058">
    <property type="component" value="Unassembled WGS sequence"/>
</dbReference>
<dbReference type="AlphaFoldDB" id="A0A4R9M0L7"/>
<feature type="region of interest" description="Disordered" evidence="1">
    <location>
        <begin position="1"/>
        <end position="38"/>
    </location>
</feature>
<evidence type="ECO:0008006" key="4">
    <source>
        <dbReference type="Google" id="ProtNLM"/>
    </source>
</evidence>
<evidence type="ECO:0000313" key="2">
    <source>
        <dbReference type="EMBL" id="TGN20264.1"/>
    </source>
</evidence>
<dbReference type="OrthoDB" id="346148at2"/>
<evidence type="ECO:0000313" key="3">
    <source>
        <dbReference type="Proteomes" id="UP000298058"/>
    </source>
</evidence>
<dbReference type="InterPro" id="IPR006141">
    <property type="entry name" value="Intein_N"/>
</dbReference>
<dbReference type="CDD" id="cd00081">
    <property type="entry name" value="Hint"/>
    <property type="match status" value="1"/>
</dbReference>
<dbReference type="SUPFAM" id="SSF51294">
    <property type="entry name" value="Hedgehog/intein (Hint) domain"/>
    <property type="match status" value="1"/>
</dbReference>